<evidence type="ECO:0000313" key="4">
    <source>
        <dbReference type="EMBL" id="CAE0408331.1"/>
    </source>
</evidence>
<dbReference type="GO" id="GO:0030544">
    <property type="term" value="F:Hsp70 protein binding"/>
    <property type="evidence" value="ECO:0007669"/>
    <property type="project" value="TreeGrafter"/>
</dbReference>
<feature type="region of interest" description="Disordered" evidence="1">
    <location>
        <begin position="1"/>
        <end position="23"/>
    </location>
</feature>
<evidence type="ECO:0000256" key="1">
    <source>
        <dbReference type="SAM" id="MobiDB-lite"/>
    </source>
</evidence>
<dbReference type="PANTHER" id="PTHR43908:SF3">
    <property type="entry name" value="AT29763P-RELATED"/>
    <property type="match status" value="1"/>
</dbReference>
<dbReference type="EMBL" id="HBIM01007154">
    <property type="protein sequence ID" value="CAE0408331.1"/>
    <property type="molecule type" value="Transcribed_RNA"/>
</dbReference>
<feature type="transmembrane region" description="Helical" evidence="2">
    <location>
        <begin position="293"/>
        <end position="311"/>
    </location>
</feature>
<dbReference type="GO" id="GO:0071218">
    <property type="term" value="P:cellular response to misfolded protein"/>
    <property type="evidence" value="ECO:0007669"/>
    <property type="project" value="TreeGrafter"/>
</dbReference>
<dbReference type="PANTHER" id="PTHR43908">
    <property type="entry name" value="AT29763P-RELATED"/>
    <property type="match status" value="1"/>
</dbReference>
<protein>
    <recommendedName>
        <fullName evidence="3">J domain-containing protein</fullName>
    </recommendedName>
</protein>
<dbReference type="SMART" id="SM00271">
    <property type="entry name" value="DnaJ"/>
    <property type="match status" value="1"/>
</dbReference>
<sequence>MEVNKPEAERCRDMGATALRQGNVSRATKLLQKSLQLYPLPGVEALLQQAQQRETSTSGNNNNNDNNNAAGAANAGGGANTTTTTTSTTASAPAPAQRSASMGADGRAYTEEQVKIVQRVLQAKQGGRGAHYRVLNLQSNANEAEIKKAYRKLSLKVHPDKNSAPHADEAFKAVGLAYATLSDPQKRNIYDRYGEEDPDSRGGGGGGGGGPFGGGRRGGGVHMHGQHVDPEDIFNAFFGGAGMPGGGGVHFYSNGFGGPGMHFRPGGPRRAHRGGGPQPAQHHHQQQQQQTPGFGALLQILPILLMMLLSFTKFGSDTHNAAASMPGVDRYFSLTVRWAMVGFVLLLSSLSSLSLS</sequence>
<feature type="region of interest" description="Disordered" evidence="1">
    <location>
        <begin position="50"/>
        <end position="107"/>
    </location>
</feature>
<dbReference type="PRINTS" id="PR00625">
    <property type="entry name" value="JDOMAIN"/>
</dbReference>
<dbReference type="Pfam" id="PF00226">
    <property type="entry name" value="DnaJ"/>
    <property type="match status" value="1"/>
</dbReference>
<dbReference type="PROSITE" id="PS50076">
    <property type="entry name" value="DNAJ_2"/>
    <property type="match status" value="1"/>
</dbReference>
<accession>A0A7S3L2Z0</accession>
<dbReference type="Gene3D" id="1.10.287.110">
    <property type="entry name" value="DnaJ domain"/>
    <property type="match status" value="1"/>
</dbReference>
<organism evidence="4">
    <name type="scientific">Amphora coffeiformis</name>
    <dbReference type="NCBI Taxonomy" id="265554"/>
    <lineage>
        <taxon>Eukaryota</taxon>
        <taxon>Sar</taxon>
        <taxon>Stramenopiles</taxon>
        <taxon>Ochrophyta</taxon>
        <taxon>Bacillariophyta</taxon>
        <taxon>Bacillariophyceae</taxon>
        <taxon>Bacillariophycidae</taxon>
        <taxon>Thalassiophysales</taxon>
        <taxon>Catenulaceae</taxon>
        <taxon>Amphora</taxon>
    </lineage>
</organism>
<feature type="region of interest" description="Disordered" evidence="1">
    <location>
        <begin position="188"/>
        <end position="226"/>
    </location>
</feature>
<evidence type="ECO:0000259" key="3">
    <source>
        <dbReference type="PROSITE" id="PS50076"/>
    </source>
</evidence>
<keyword evidence="2" id="KW-0472">Membrane</keyword>
<dbReference type="InterPro" id="IPR001623">
    <property type="entry name" value="DnaJ_domain"/>
</dbReference>
<keyword evidence="2" id="KW-0812">Transmembrane</keyword>
<dbReference type="GO" id="GO:0005789">
    <property type="term" value="C:endoplasmic reticulum membrane"/>
    <property type="evidence" value="ECO:0007669"/>
    <property type="project" value="TreeGrafter"/>
</dbReference>
<feature type="compositionally biased region" description="Basic and acidic residues" evidence="1">
    <location>
        <begin position="1"/>
        <end position="13"/>
    </location>
</feature>
<feature type="region of interest" description="Disordered" evidence="1">
    <location>
        <begin position="260"/>
        <end position="290"/>
    </location>
</feature>
<keyword evidence="2" id="KW-1133">Transmembrane helix</keyword>
<reference evidence="4" key="1">
    <citation type="submission" date="2021-01" db="EMBL/GenBank/DDBJ databases">
        <authorList>
            <person name="Corre E."/>
            <person name="Pelletier E."/>
            <person name="Niang G."/>
            <person name="Scheremetjew M."/>
            <person name="Finn R."/>
            <person name="Kale V."/>
            <person name="Holt S."/>
            <person name="Cochrane G."/>
            <person name="Meng A."/>
            <person name="Brown T."/>
            <person name="Cohen L."/>
        </authorList>
    </citation>
    <scope>NUCLEOTIDE SEQUENCE</scope>
    <source>
        <strain evidence="4">CCMP127</strain>
    </source>
</reference>
<feature type="compositionally biased region" description="Low complexity" evidence="1">
    <location>
        <begin position="80"/>
        <end position="96"/>
    </location>
</feature>
<dbReference type="InterPro" id="IPR036869">
    <property type="entry name" value="J_dom_sf"/>
</dbReference>
<name>A0A7S3L2Z0_9STRA</name>
<evidence type="ECO:0000256" key="2">
    <source>
        <dbReference type="SAM" id="Phobius"/>
    </source>
</evidence>
<feature type="compositionally biased region" description="Gly residues" evidence="1">
    <location>
        <begin position="201"/>
        <end position="222"/>
    </location>
</feature>
<dbReference type="CDD" id="cd06257">
    <property type="entry name" value="DnaJ"/>
    <property type="match status" value="1"/>
</dbReference>
<feature type="domain" description="J" evidence="3">
    <location>
        <begin position="130"/>
        <end position="194"/>
    </location>
</feature>
<dbReference type="InterPro" id="IPR018253">
    <property type="entry name" value="DnaJ_domain_CS"/>
</dbReference>
<gene>
    <name evidence="4" type="ORF">ACOF00016_LOCUS6090</name>
</gene>
<feature type="transmembrane region" description="Helical" evidence="2">
    <location>
        <begin position="331"/>
        <end position="350"/>
    </location>
</feature>
<dbReference type="AlphaFoldDB" id="A0A7S3L2Z0"/>
<proteinExistence type="predicted"/>
<dbReference type="PROSITE" id="PS00636">
    <property type="entry name" value="DNAJ_1"/>
    <property type="match status" value="1"/>
</dbReference>
<dbReference type="SUPFAM" id="SSF46565">
    <property type="entry name" value="Chaperone J-domain"/>
    <property type="match status" value="1"/>
</dbReference>
<dbReference type="InterPro" id="IPR051100">
    <property type="entry name" value="DnaJ_subfamily_B/C"/>
</dbReference>
<feature type="compositionally biased region" description="Low complexity" evidence="1">
    <location>
        <begin position="55"/>
        <end position="73"/>
    </location>
</feature>